<dbReference type="Gene3D" id="2.60.40.3350">
    <property type="match status" value="1"/>
</dbReference>
<name>A0AAP2ZBM2_9EURY</name>
<gene>
    <name evidence="1" type="ORF">OB919_20060</name>
</gene>
<proteinExistence type="predicted"/>
<protein>
    <submittedName>
        <fullName evidence="1">Phage baseplate upper protein</fullName>
    </submittedName>
</protein>
<comment type="caution">
    <text evidence="1">The sequence shown here is derived from an EMBL/GenBank/DDBJ whole genome shotgun (WGS) entry which is preliminary data.</text>
</comment>
<keyword evidence="2" id="KW-1185">Reference proteome</keyword>
<dbReference type="EMBL" id="JAOPJZ010000034">
    <property type="protein sequence ID" value="MCU4754246.1"/>
    <property type="molecule type" value="Genomic_DNA"/>
</dbReference>
<sequence length="108" mass="12113">MSDEFYLKNGDTSPVLLAILSDEDGEPVDLVESDVWLRLQEPRGGETVIESGVTVTDPEEGRVHYHWGALEDDRNLSGRYRADFVVEYPDGAQETFPNDGFHDVVITD</sequence>
<reference evidence="1 2" key="1">
    <citation type="submission" date="2022-09" db="EMBL/GenBank/DDBJ databases">
        <title>Enrichment on poylsaccharides allowed isolation of novel metabolic and taxonomic groups of Haloarchaea.</title>
        <authorList>
            <person name="Sorokin D.Y."/>
            <person name="Elcheninov A.G."/>
            <person name="Khizhniak T.V."/>
            <person name="Kolganova T.V."/>
            <person name="Kublanov I.V."/>
        </authorList>
    </citation>
    <scope>NUCLEOTIDE SEQUENCE [LARGE SCALE GENOMIC DNA]</scope>
    <source>
        <strain evidence="1 2">AArc-curdl1</strain>
    </source>
</reference>
<accession>A0AAP2ZBM2</accession>
<evidence type="ECO:0000313" key="2">
    <source>
        <dbReference type="Proteomes" id="UP001321047"/>
    </source>
</evidence>
<dbReference type="Proteomes" id="UP001321047">
    <property type="component" value="Unassembled WGS sequence"/>
</dbReference>
<evidence type="ECO:0000313" key="1">
    <source>
        <dbReference type="EMBL" id="MCU4754246.1"/>
    </source>
</evidence>
<dbReference type="AlphaFoldDB" id="A0AAP2ZBM2"/>
<organism evidence="1 2">
    <name type="scientific">Natronosalvus hydrolyticus</name>
    <dbReference type="NCBI Taxonomy" id="2979988"/>
    <lineage>
        <taxon>Archaea</taxon>
        <taxon>Methanobacteriati</taxon>
        <taxon>Methanobacteriota</taxon>
        <taxon>Stenosarchaea group</taxon>
        <taxon>Halobacteria</taxon>
        <taxon>Halobacteriales</taxon>
        <taxon>Natrialbaceae</taxon>
        <taxon>Natronosalvus</taxon>
    </lineage>
</organism>
<dbReference type="RefSeq" id="WP_342810548.1">
    <property type="nucleotide sequence ID" value="NZ_JAOPJZ010000034.1"/>
</dbReference>